<evidence type="ECO:0000256" key="4">
    <source>
        <dbReference type="ARBA" id="ARBA00023163"/>
    </source>
</evidence>
<evidence type="ECO:0000313" key="7">
    <source>
        <dbReference type="EMBL" id="AAZ46578.1"/>
    </source>
</evidence>
<evidence type="ECO:0000256" key="3">
    <source>
        <dbReference type="ARBA" id="ARBA00023082"/>
    </source>
</evidence>
<accession>Q47F03</accession>
<dbReference type="Gene3D" id="1.10.1740.10">
    <property type="match status" value="1"/>
</dbReference>
<feature type="domain" description="RNA polymerase sigma factor 70 region 4 type 2" evidence="6">
    <location>
        <begin position="106"/>
        <end position="157"/>
    </location>
</feature>
<dbReference type="KEGG" id="dar:Daro_1832"/>
<dbReference type="InterPro" id="IPR039425">
    <property type="entry name" value="RNA_pol_sigma-70-like"/>
</dbReference>
<dbReference type="EMBL" id="CP000089">
    <property type="protein sequence ID" value="AAZ46578.1"/>
    <property type="molecule type" value="Genomic_DNA"/>
</dbReference>
<evidence type="ECO:0000259" key="6">
    <source>
        <dbReference type="Pfam" id="PF08281"/>
    </source>
</evidence>
<keyword evidence="3" id="KW-0731">Sigma factor</keyword>
<dbReference type="InterPro" id="IPR036388">
    <property type="entry name" value="WH-like_DNA-bd_sf"/>
</dbReference>
<dbReference type="NCBIfam" id="TIGR02937">
    <property type="entry name" value="sigma70-ECF"/>
    <property type="match status" value="1"/>
</dbReference>
<dbReference type="PANTHER" id="PTHR43133">
    <property type="entry name" value="RNA POLYMERASE ECF-TYPE SIGMA FACTO"/>
    <property type="match status" value="1"/>
</dbReference>
<dbReference type="HOGENOM" id="CLU_047691_12_5_4"/>
<keyword evidence="2" id="KW-0805">Transcription regulation</keyword>
<reference evidence="7" key="1">
    <citation type="submission" date="2005-08" db="EMBL/GenBank/DDBJ databases">
        <title>Complete sequence of Dechloromonas aromatica RCB.</title>
        <authorList>
            <person name="Salinero K.K."/>
            <person name="Copeland A."/>
            <person name="Lucas S."/>
            <person name="Lapidus A."/>
            <person name="Barry K."/>
            <person name="Detter J.C."/>
            <person name="Glavina T."/>
            <person name="Hammon N."/>
            <person name="Israni S."/>
            <person name="Pitluck S."/>
            <person name="Di Bartolo G."/>
            <person name="Trong S."/>
            <person name="Schmutz J."/>
            <person name="Larimer F."/>
            <person name="Land M."/>
            <person name="Ivanova N."/>
            <person name="Richardson P."/>
        </authorList>
    </citation>
    <scope>NUCLEOTIDE SEQUENCE</scope>
    <source>
        <strain evidence="7">RCB</strain>
    </source>
</reference>
<organism evidence="7">
    <name type="scientific">Dechloromonas aromatica (strain RCB)</name>
    <dbReference type="NCBI Taxonomy" id="159087"/>
    <lineage>
        <taxon>Bacteria</taxon>
        <taxon>Pseudomonadati</taxon>
        <taxon>Pseudomonadota</taxon>
        <taxon>Betaproteobacteria</taxon>
        <taxon>Rhodocyclales</taxon>
        <taxon>Azonexaceae</taxon>
        <taxon>Dechloromonas</taxon>
    </lineage>
</organism>
<dbReference type="Gene3D" id="1.10.10.10">
    <property type="entry name" value="Winged helix-like DNA-binding domain superfamily/Winged helix DNA-binding domain"/>
    <property type="match status" value="1"/>
</dbReference>
<dbReference type="GO" id="GO:0006352">
    <property type="term" value="P:DNA-templated transcription initiation"/>
    <property type="evidence" value="ECO:0007669"/>
    <property type="project" value="InterPro"/>
</dbReference>
<dbReference type="STRING" id="159087.Daro_1832"/>
<dbReference type="Pfam" id="PF04542">
    <property type="entry name" value="Sigma70_r2"/>
    <property type="match status" value="1"/>
</dbReference>
<name>Q47F03_DECAR</name>
<dbReference type="AlphaFoldDB" id="Q47F03"/>
<evidence type="ECO:0000256" key="2">
    <source>
        <dbReference type="ARBA" id="ARBA00023015"/>
    </source>
</evidence>
<protein>
    <submittedName>
        <fullName evidence="7">Sigma-70 region 2</fullName>
    </submittedName>
</protein>
<dbReference type="PANTHER" id="PTHR43133:SF63">
    <property type="entry name" value="RNA POLYMERASE SIGMA FACTOR FECI-RELATED"/>
    <property type="match status" value="1"/>
</dbReference>
<dbReference type="InterPro" id="IPR013325">
    <property type="entry name" value="RNA_pol_sigma_r2"/>
</dbReference>
<feature type="domain" description="RNA polymerase sigma-70 region 2" evidence="5">
    <location>
        <begin position="8"/>
        <end position="73"/>
    </location>
</feature>
<sequence length="165" mass="18679">MSSAITTLYIEHIGELRRFLVRRLACIEVAAELAHETFVRYLVAVPTAPVANQRAFLFRIAGNLAIDYLRSHRLSTPQTVDLESCSDLPSDEPGPERYAIARQQLDCLRRAIDELPAKCREVFVRHKFDGISQKALASEYGVTVNAIEKHLVRALVFLRFRVMPA</sequence>
<comment type="similarity">
    <text evidence="1">Belongs to the sigma-70 factor family. ECF subfamily.</text>
</comment>
<dbReference type="GO" id="GO:0003677">
    <property type="term" value="F:DNA binding"/>
    <property type="evidence" value="ECO:0007669"/>
    <property type="project" value="InterPro"/>
</dbReference>
<dbReference type="InterPro" id="IPR013324">
    <property type="entry name" value="RNA_pol_sigma_r3/r4-like"/>
</dbReference>
<dbReference type="InterPro" id="IPR007627">
    <property type="entry name" value="RNA_pol_sigma70_r2"/>
</dbReference>
<dbReference type="SUPFAM" id="SSF88946">
    <property type="entry name" value="Sigma2 domain of RNA polymerase sigma factors"/>
    <property type="match status" value="1"/>
</dbReference>
<dbReference type="InterPro" id="IPR014284">
    <property type="entry name" value="RNA_pol_sigma-70_dom"/>
</dbReference>
<dbReference type="SUPFAM" id="SSF88659">
    <property type="entry name" value="Sigma3 and sigma4 domains of RNA polymerase sigma factors"/>
    <property type="match status" value="1"/>
</dbReference>
<dbReference type="Pfam" id="PF08281">
    <property type="entry name" value="Sigma70_r4_2"/>
    <property type="match status" value="1"/>
</dbReference>
<evidence type="ECO:0000259" key="5">
    <source>
        <dbReference type="Pfam" id="PF04542"/>
    </source>
</evidence>
<dbReference type="GO" id="GO:0016987">
    <property type="term" value="F:sigma factor activity"/>
    <property type="evidence" value="ECO:0007669"/>
    <property type="project" value="UniProtKB-KW"/>
</dbReference>
<evidence type="ECO:0000256" key="1">
    <source>
        <dbReference type="ARBA" id="ARBA00010641"/>
    </source>
</evidence>
<dbReference type="OrthoDB" id="192021at2"/>
<dbReference type="eggNOG" id="COG1595">
    <property type="taxonomic scope" value="Bacteria"/>
</dbReference>
<proteinExistence type="inferred from homology"/>
<gene>
    <name evidence="7" type="ordered locus">Daro_1832</name>
</gene>
<dbReference type="InterPro" id="IPR013249">
    <property type="entry name" value="RNA_pol_sigma70_r4_t2"/>
</dbReference>
<keyword evidence="4" id="KW-0804">Transcription</keyword>